<accession>A0ABT4L4G6</accession>
<feature type="domain" description="FecR protein" evidence="2">
    <location>
        <begin position="136"/>
        <end position="229"/>
    </location>
</feature>
<dbReference type="Gene3D" id="3.55.50.30">
    <property type="match status" value="1"/>
</dbReference>
<proteinExistence type="predicted"/>
<keyword evidence="5" id="KW-1185">Reference proteome</keyword>
<keyword evidence="1" id="KW-0472">Membrane</keyword>
<keyword evidence="1" id="KW-1133">Transmembrane helix</keyword>
<gene>
    <name evidence="4" type="ORF">O0955_01150</name>
</gene>
<evidence type="ECO:0000259" key="3">
    <source>
        <dbReference type="Pfam" id="PF16344"/>
    </source>
</evidence>
<dbReference type="RefSeq" id="WP_269425692.1">
    <property type="nucleotide sequence ID" value="NZ_JAPWGM010000001.1"/>
</dbReference>
<dbReference type="Pfam" id="PF04773">
    <property type="entry name" value="FecR"/>
    <property type="match status" value="1"/>
</dbReference>
<evidence type="ECO:0000313" key="5">
    <source>
        <dbReference type="Proteomes" id="UP001144347"/>
    </source>
</evidence>
<evidence type="ECO:0000259" key="2">
    <source>
        <dbReference type="Pfam" id="PF04773"/>
    </source>
</evidence>
<name>A0ABT4L4G6_9SPHI</name>
<dbReference type="Pfam" id="PF16344">
    <property type="entry name" value="FecR_C"/>
    <property type="match status" value="1"/>
</dbReference>
<dbReference type="InterPro" id="IPR006860">
    <property type="entry name" value="FecR"/>
</dbReference>
<dbReference type="PANTHER" id="PTHR30273">
    <property type="entry name" value="PERIPLASMIC SIGNAL SENSOR AND SIGMA FACTOR ACTIVATOR FECR-RELATED"/>
    <property type="match status" value="1"/>
</dbReference>
<dbReference type="InterPro" id="IPR012373">
    <property type="entry name" value="Ferrdict_sens_TM"/>
</dbReference>
<reference evidence="4" key="1">
    <citation type="submission" date="2022-12" db="EMBL/GenBank/DDBJ databases">
        <title>Genome sequence of HCMS5-2.</title>
        <authorList>
            <person name="Woo H."/>
        </authorList>
    </citation>
    <scope>NUCLEOTIDE SEQUENCE</scope>
    <source>
        <strain evidence="4">HCMS5-2</strain>
    </source>
</reference>
<dbReference type="InterPro" id="IPR032508">
    <property type="entry name" value="FecR_C"/>
</dbReference>
<comment type="caution">
    <text evidence="4">The sequence shown here is derived from an EMBL/GenBank/DDBJ whole genome shotgun (WGS) entry which is preliminary data.</text>
</comment>
<dbReference type="Proteomes" id="UP001144347">
    <property type="component" value="Unassembled WGS sequence"/>
</dbReference>
<sequence>MEHSQYTAVDFLADETFQNYFYGTVAEDVIFWENYIKQYPEKVSEINIARQMLTTLSANKKPVSAELANFKQQFYKRASTVADVPEMYVDKGGRLKVLKYAFLALIILAGSIFFLSKTQIFNQKEIAGTQTAGIFKTERAQRKKVVLEDGTSILLNADSKITLRKGFNIKTRELDLSGEAYFEVAHNAAVPFIVHTGKMNIKVLGTVFNVKAYPNERKTEAALISGKIEASFNNQNSQKFVLKPSEKITVLDNILLKTNQNQSSVKPDEVFVGNLSLNSKNAVVETVWINNGFEINNESFAELQQKLEREYGVELVFKDKEVMNYKFTATLKDEPVTEVLKAMKTVNYFNYKIKKNIIEISK</sequence>
<dbReference type="PIRSF" id="PIRSF018266">
    <property type="entry name" value="FecR"/>
    <property type="match status" value="1"/>
</dbReference>
<evidence type="ECO:0000256" key="1">
    <source>
        <dbReference type="SAM" id="Phobius"/>
    </source>
</evidence>
<organism evidence="4 5">
    <name type="scientific">Pedobacter punctiformis</name>
    <dbReference type="NCBI Taxonomy" id="3004097"/>
    <lineage>
        <taxon>Bacteria</taxon>
        <taxon>Pseudomonadati</taxon>
        <taxon>Bacteroidota</taxon>
        <taxon>Sphingobacteriia</taxon>
        <taxon>Sphingobacteriales</taxon>
        <taxon>Sphingobacteriaceae</taxon>
        <taxon>Pedobacter</taxon>
    </lineage>
</organism>
<dbReference type="Gene3D" id="2.60.120.1440">
    <property type="match status" value="1"/>
</dbReference>
<evidence type="ECO:0000313" key="4">
    <source>
        <dbReference type="EMBL" id="MCZ4242597.1"/>
    </source>
</evidence>
<protein>
    <submittedName>
        <fullName evidence="4">FecR family protein</fullName>
    </submittedName>
</protein>
<dbReference type="EMBL" id="JAPWGM010000001">
    <property type="protein sequence ID" value="MCZ4242597.1"/>
    <property type="molecule type" value="Genomic_DNA"/>
</dbReference>
<keyword evidence="1" id="KW-0812">Transmembrane</keyword>
<feature type="domain" description="Protein FecR C-terminal" evidence="3">
    <location>
        <begin position="293"/>
        <end position="360"/>
    </location>
</feature>
<dbReference type="PANTHER" id="PTHR30273:SF2">
    <property type="entry name" value="PROTEIN FECR"/>
    <property type="match status" value="1"/>
</dbReference>
<feature type="transmembrane region" description="Helical" evidence="1">
    <location>
        <begin position="97"/>
        <end position="115"/>
    </location>
</feature>